<dbReference type="PANTHER" id="PTHR31636">
    <property type="entry name" value="OSJNBA0084A10.13 PROTEIN-RELATED"/>
    <property type="match status" value="1"/>
</dbReference>
<accession>A0AAV2FHA9</accession>
<gene>
    <name evidence="6" type="ORF">LTRI10_LOCUS37698</name>
</gene>
<dbReference type="PROSITE" id="PS50985">
    <property type="entry name" value="GRAS"/>
    <property type="match status" value="1"/>
</dbReference>
<dbReference type="GO" id="GO:0005634">
    <property type="term" value="C:nucleus"/>
    <property type="evidence" value="ECO:0007669"/>
    <property type="project" value="UniProtKB-SubCell"/>
</dbReference>
<feature type="region of interest" description="Leucine repeat II (LRII)" evidence="5">
    <location>
        <begin position="209"/>
        <end position="241"/>
    </location>
</feature>
<keyword evidence="3" id="KW-0804">Transcription</keyword>
<feature type="short sequence motif" description="VHIID" evidence="5">
    <location>
        <begin position="158"/>
        <end position="162"/>
    </location>
</feature>
<dbReference type="Proteomes" id="UP001497516">
    <property type="component" value="Chromosome 6"/>
</dbReference>
<dbReference type="InterPro" id="IPR005202">
    <property type="entry name" value="TF_GRAS"/>
</dbReference>
<evidence type="ECO:0000256" key="5">
    <source>
        <dbReference type="PROSITE-ProRule" id="PRU01191"/>
    </source>
</evidence>
<keyword evidence="7" id="KW-1185">Reference proteome</keyword>
<evidence type="ECO:0000256" key="2">
    <source>
        <dbReference type="ARBA" id="ARBA00023015"/>
    </source>
</evidence>
<dbReference type="AlphaFoldDB" id="A0AAV2FHA9"/>
<comment type="caution">
    <text evidence="5">Lacks conserved residue(s) required for the propagation of feature annotation.</text>
</comment>
<protein>
    <submittedName>
        <fullName evidence="6">Uncharacterized protein</fullName>
    </submittedName>
</protein>
<feature type="region of interest" description="SAW" evidence="5">
    <location>
        <begin position="349"/>
        <end position="425"/>
    </location>
</feature>
<evidence type="ECO:0000256" key="1">
    <source>
        <dbReference type="ARBA" id="ARBA00004123"/>
    </source>
</evidence>
<evidence type="ECO:0000256" key="3">
    <source>
        <dbReference type="ARBA" id="ARBA00023163"/>
    </source>
</evidence>
<name>A0AAV2FHA9_9ROSI</name>
<dbReference type="Pfam" id="PF03514">
    <property type="entry name" value="GRAS"/>
    <property type="match status" value="1"/>
</dbReference>
<evidence type="ECO:0000313" key="7">
    <source>
        <dbReference type="Proteomes" id="UP001497516"/>
    </source>
</evidence>
<evidence type="ECO:0000256" key="4">
    <source>
        <dbReference type="ARBA" id="ARBA00023242"/>
    </source>
</evidence>
<evidence type="ECO:0000313" key="6">
    <source>
        <dbReference type="EMBL" id="CAL1397397.1"/>
    </source>
</evidence>
<keyword evidence="4" id="KW-0539">Nucleus</keyword>
<comment type="subcellular location">
    <subcellularLocation>
        <location evidence="1">Nucleus</location>
    </subcellularLocation>
</comment>
<comment type="similarity">
    <text evidence="5">Belongs to the GRAS family.</text>
</comment>
<dbReference type="EMBL" id="OZ034819">
    <property type="protein sequence ID" value="CAL1397397.1"/>
    <property type="molecule type" value="Genomic_DNA"/>
</dbReference>
<organism evidence="6 7">
    <name type="scientific">Linum trigynum</name>
    <dbReference type="NCBI Taxonomy" id="586398"/>
    <lineage>
        <taxon>Eukaryota</taxon>
        <taxon>Viridiplantae</taxon>
        <taxon>Streptophyta</taxon>
        <taxon>Embryophyta</taxon>
        <taxon>Tracheophyta</taxon>
        <taxon>Spermatophyta</taxon>
        <taxon>Magnoliopsida</taxon>
        <taxon>eudicotyledons</taxon>
        <taxon>Gunneridae</taxon>
        <taxon>Pentapetalae</taxon>
        <taxon>rosids</taxon>
        <taxon>fabids</taxon>
        <taxon>Malpighiales</taxon>
        <taxon>Linaceae</taxon>
        <taxon>Linum</taxon>
    </lineage>
</organism>
<sequence>MSTGQIMRMAAARIINLESRTVDVEALFKNPFDLCLSRISYEDARNVELVEYVLAAAEKVGNRQFELAAELLRLCDCLSSPAGNPVQRVAHYFSRALREKIARGTGMFTAGEEKNRQQPGDFQNGAVQALYEKIPFCQVAHLAVTQVVLEHVSHAKRIHVIDLRIRNGMQWIPLMQALASSKCERHVEILKITAVGTTAGPTTRRDIEDTGRRLTSFAKAMNLMFEFKVVMVSVISDVQDDMFDLDPREATAVYSEFYLRKLVGTGGPASDQMDKLMATIRAIGPRVMVVVEAEANHNSSNYARRFVDALFHYGALFDCIGECMVESNDSGRVELESRVLAGWIRNIVAAEGEERKIRSVTMDVWRTLLARFGLGEAKMSALVLYQVGWVLGRFSCGRFCKVDINGKSIVIGWKGTPIVSISAWKFSRPRKQNGDDRN</sequence>
<keyword evidence="2" id="KW-0805">Transcription regulation</keyword>
<reference evidence="6 7" key="1">
    <citation type="submission" date="2024-04" db="EMBL/GenBank/DDBJ databases">
        <authorList>
            <person name="Fracassetti M."/>
        </authorList>
    </citation>
    <scope>NUCLEOTIDE SEQUENCE [LARGE SCALE GENOMIC DNA]</scope>
</reference>
<proteinExistence type="inferred from homology"/>